<evidence type="ECO:0000256" key="10">
    <source>
        <dbReference type="ARBA" id="ARBA00023002"/>
    </source>
</evidence>
<evidence type="ECO:0000256" key="7">
    <source>
        <dbReference type="ARBA" id="ARBA00022723"/>
    </source>
</evidence>
<keyword evidence="12 16" id="KW-0503">Monooxygenase</keyword>
<sequence length="504" mass="57951">MGFLPFFSLESWLLLIVFVCIFVMYGYWTFGVFEKLGVPGTKPVMYWGTITRHNPVYYLGDVESFQKYGRVWGMYEFRTPVLAVMDPDMLKTILVKESFTYFTNRRRLLLNGDLYDAVSIVEDDHWRRIRNIFSPLFTSGRVKEMFSTMKHHSHKLTCSLQSKAQNGEVVNIKEFLGPYSIDVMVSCTFSVDMDTINNPSSALITHASKLFKIPTRLFILQGFFPFLLPLLELMDVSFFSKSSTAYFKTIFDKIKAERSDSSKKNVRDILQYMINSQNPETNKLNQGLTDHEIFSQAALFVMAGYETNTTTLVFLAYCLATNPDVMIRLQEEIDSTFPNKGPIQYEALVQMEYLDCVFNECLRLYPSSARLERMSKENVKINGITIPKDMIVTVPVYALHRDPELWPEPETFNPDRFSKENKQHIKPYSFLPFGVGPRNCVGIRFATVMIKLALVEILQNYSFSVCKETEIPLQMDPGVFLGPLRPIKLKLLTRSVTSGGEKCN</sequence>
<comment type="similarity">
    <text evidence="4 16">Belongs to the cytochrome P450 family.</text>
</comment>
<evidence type="ECO:0000256" key="1">
    <source>
        <dbReference type="ARBA" id="ARBA00001971"/>
    </source>
</evidence>
<keyword evidence="9" id="KW-0492">Microsome</keyword>
<dbReference type="GeneID" id="114434624"/>
<keyword evidence="11 15" id="KW-0408">Iron</keyword>
<dbReference type="GO" id="GO:0020037">
    <property type="term" value="F:heme binding"/>
    <property type="evidence" value="ECO:0007669"/>
    <property type="project" value="InterPro"/>
</dbReference>
<name>A0A6P7IA31_9TELE</name>
<comment type="catalytic activity">
    <reaction evidence="14">
        <text>an organic molecule + reduced [NADPH--hemoprotein reductase] + O2 = an alcohol + oxidized [NADPH--hemoprotein reductase] + H2O + H(+)</text>
        <dbReference type="Rhea" id="RHEA:17149"/>
        <dbReference type="Rhea" id="RHEA-COMP:11964"/>
        <dbReference type="Rhea" id="RHEA-COMP:11965"/>
        <dbReference type="ChEBI" id="CHEBI:15377"/>
        <dbReference type="ChEBI" id="CHEBI:15378"/>
        <dbReference type="ChEBI" id="CHEBI:15379"/>
        <dbReference type="ChEBI" id="CHEBI:30879"/>
        <dbReference type="ChEBI" id="CHEBI:57618"/>
        <dbReference type="ChEBI" id="CHEBI:58210"/>
        <dbReference type="ChEBI" id="CHEBI:142491"/>
        <dbReference type="EC" id="1.14.14.1"/>
    </reaction>
</comment>
<dbReference type="GO" id="GO:0008395">
    <property type="term" value="F:steroid hydroxylase activity"/>
    <property type="evidence" value="ECO:0007669"/>
    <property type="project" value="TreeGrafter"/>
</dbReference>
<evidence type="ECO:0000256" key="3">
    <source>
        <dbReference type="ARBA" id="ARBA00004406"/>
    </source>
</evidence>
<evidence type="ECO:0000256" key="15">
    <source>
        <dbReference type="PIRSR" id="PIRSR602401-1"/>
    </source>
</evidence>
<keyword evidence="13 17" id="KW-0472">Membrane</keyword>
<evidence type="ECO:0000256" key="17">
    <source>
        <dbReference type="SAM" id="Phobius"/>
    </source>
</evidence>
<reference evidence="19" key="1">
    <citation type="submission" date="2025-08" db="UniProtKB">
        <authorList>
            <consortium name="RefSeq"/>
        </authorList>
    </citation>
    <scope>IDENTIFICATION</scope>
</reference>
<comment type="cofactor">
    <cofactor evidence="1 15">
        <name>heme</name>
        <dbReference type="ChEBI" id="CHEBI:30413"/>
    </cofactor>
</comment>
<keyword evidence="8" id="KW-0256">Endoplasmic reticulum</keyword>
<dbReference type="AlphaFoldDB" id="A0A6P7IA31"/>
<evidence type="ECO:0000256" key="6">
    <source>
        <dbReference type="ARBA" id="ARBA00022617"/>
    </source>
</evidence>
<gene>
    <name evidence="19" type="primary">LOC114434624</name>
</gene>
<keyword evidence="18" id="KW-1185">Reference proteome</keyword>
<dbReference type="PANTHER" id="PTHR24302:SF32">
    <property type="entry name" value="CYTOCHROME P450, FAMILY 3, SUBFAMILY A, POLYPEPTIDE 65"/>
    <property type="match status" value="1"/>
</dbReference>
<dbReference type="InterPro" id="IPR036396">
    <property type="entry name" value="Cyt_P450_sf"/>
</dbReference>
<protein>
    <recommendedName>
        <fullName evidence="5">unspecific monooxygenase</fullName>
        <ecNumber evidence="5">1.14.14.1</ecNumber>
    </recommendedName>
</protein>
<proteinExistence type="inferred from homology"/>
<evidence type="ECO:0000256" key="2">
    <source>
        <dbReference type="ARBA" id="ARBA00004174"/>
    </source>
</evidence>
<dbReference type="Gene3D" id="1.10.630.10">
    <property type="entry name" value="Cytochrome P450"/>
    <property type="match status" value="1"/>
</dbReference>
<accession>A0A6P7IA31</accession>
<evidence type="ECO:0000256" key="14">
    <source>
        <dbReference type="ARBA" id="ARBA00047827"/>
    </source>
</evidence>
<dbReference type="InterPro" id="IPR017972">
    <property type="entry name" value="Cyt_P450_CS"/>
</dbReference>
<comment type="subcellular location">
    <subcellularLocation>
        <location evidence="3">Endoplasmic reticulum membrane</location>
        <topology evidence="3">Peripheral membrane protein</topology>
    </subcellularLocation>
    <subcellularLocation>
        <location evidence="2">Microsome membrane</location>
        <topology evidence="2">Peripheral membrane protein</topology>
    </subcellularLocation>
</comment>
<dbReference type="OrthoDB" id="1470350at2759"/>
<dbReference type="Pfam" id="PF00067">
    <property type="entry name" value="p450"/>
    <property type="match status" value="1"/>
</dbReference>
<keyword evidence="10 16" id="KW-0560">Oxidoreductase</keyword>
<evidence type="ECO:0000256" key="13">
    <source>
        <dbReference type="ARBA" id="ARBA00023136"/>
    </source>
</evidence>
<dbReference type="SUPFAM" id="SSF48264">
    <property type="entry name" value="Cytochrome P450"/>
    <property type="match status" value="1"/>
</dbReference>
<dbReference type="InParanoid" id="A0A6P7IA31"/>
<keyword evidence="17" id="KW-1133">Transmembrane helix</keyword>
<evidence type="ECO:0000256" key="4">
    <source>
        <dbReference type="ARBA" id="ARBA00010617"/>
    </source>
</evidence>
<dbReference type="InterPro" id="IPR002401">
    <property type="entry name" value="Cyt_P450_E_grp-I"/>
</dbReference>
<dbReference type="GO" id="GO:0005789">
    <property type="term" value="C:endoplasmic reticulum membrane"/>
    <property type="evidence" value="ECO:0007669"/>
    <property type="project" value="UniProtKB-SubCell"/>
</dbReference>
<evidence type="ECO:0000256" key="5">
    <source>
        <dbReference type="ARBA" id="ARBA00012109"/>
    </source>
</evidence>
<evidence type="ECO:0000256" key="9">
    <source>
        <dbReference type="ARBA" id="ARBA00022848"/>
    </source>
</evidence>
<dbReference type="PANTHER" id="PTHR24302">
    <property type="entry name" value="CYTOCHROME P450 FAMILY 3"/>
    <property type="match status" value="1"/>
</dbReference>
<dbReference type="PRINTS" id="PR00463">
    <property type="entry name" value="EP450I"/>
</dbReference>
<dbReference type="InterPro" id="IPR001128">
    <property type="entry name" value="Cyt_P450"/>
</dbReference>
<evidence type="ECO:0000256" key="12">
    <source>
        <dbReference type="ARBA" id="ARBA00023033"/>
    </source>
</evidence>
<evidence type="ECO:0000256" key="8">
    <source>
        <dbReference type="ARBA" id="ARBA00022824"/>
    </source>
</evidence>
<dbReference type="EC" id="1.14.14.1" evidence="5"/>
<evidence type="ECO:0000313" key="18">
    <source>
        <dbReference type="Proteomes" id="UP000515145"/>
    </source>
</evidence>
<feature type="transmembrane region" description="Helical" evidence="17">
    <location>
        <begin position="12"/>
        <end position="33"/>
    </location>
</feature>
<keyword evidence="17" id="KW-0812">Transmembrane</keyword>
<keyword evidence="6 15" id="KW-0349">Heme</keyword>
<evidence type="ECO:0000313" key="19">
    <source>
        <dbReference type="RefSeq" id="XP_028259747.1"/>
    </source>
</evidence>
<keyword evidence="7 15" id="KW-0479">Metal-binding</keyword>
<dbReference type="PRINTS" id="PR00385">
    <property type="entry name" value="P450"/>
</dbReference>
<dbReference type="InterPro" id="IPR050705">
    <property type="entry name" value="Cytochrome_P450_3A"/>
</dbReference>
<organism evidence="18 19">
    <name type="scientific">Parambassis ranga</name>
    <name type="common">Indian glassy fish</name>
    <dbReference type="NCBI Taxonomy" id="210632"/>
    <lineage>
        <taxon>Eukaryota</taxon>
        <taxon>Metazoa</taxon>
        <taxon>Chordata</taxon>
        <taxon>Craniata</taxon>
        <taxon>Vertebrata</taxon>
        <taxon>Euteleostomi</taxon>
        <taxon>Actinopterygii</taxon>
        <taxon>Neopterygii</taxon>
        <taxon>Teleostei</taxon>
        <taxon>Neoteleostei</taxon>
        <taxon>Acanthomorphata</taxon>
        <taxon>Ovalentaria</taxon>
        <taxon>Ambassidae</taxon>
        <taxon>Parambassis</taxon>
    </lineage>
</organism>
<dbReference type="FunFam" id="1.10.630.10:FF:000003">
    <property type="entry name" value="cytochrome P450 3A12-like isoform X2"/>
    <property type="match status" value="1"/>
</dbReference>
<evidence type="ECO:0000256" key="16">
    <source>
        <dbReference type="RuleBase" id="RU000461"/>
    </source>
</evidence>
<dbReference type="PROSITE" id="PS00086">
    <property type="entry name" value="CYTOCHROME_P450"/>
    <property type="match status" value="1"/>
</dbReference>
<dbReference type="Proteomes" id="UP000515145">
    <property type="component" value="Chromosome 1"/>
</dbReference>
<evidence type="ECO:0000256" key="11">
    <source>
        <dbReference type="ARBA" id="ARBA00023004"/>
    </source>
</evidence>
<dbReference type="GO" id="GO:0016712">
    <property type="term" value="F:oxidoreductase activity, acting on paired donors, with incorporation or reduction of molecular oxygen, reduced flavin or flavoprotein as one donor, and incorporation of one atom of oxygen"/>
    <property type="evidence" value="ECO:0007669"/>
    <property type="project" value="UniProtKB-EC"/>
</dbReference>
<dbReference type="RefSeq" id="XP_028259747.1">
    <property type="nucleotide sequence ID" value="XM_028403946.1"/>
</dbReference>
<dbReference type="GO" id="GO:0005506">
    <property type="term" value="F:iron ion binding"/>
    <property type="evidence" value="ECO:0007669"/>
    <property type="project" value="InterPro"/>
</dbReference>
<feature type="binding site" description="axial binding residue" evidence="15">
    <location>
        <position position="440"/>
    </location>
    <ligand>
        <name>heme</name>
        <dbReference type="ChEBI" id="CHEBI:30413"/>
    </ligand>
    <ligandPart>
        <name>Fe</name>
        <dbReference type="ChEBI" id="CHEBI:18248"/>
    </ligandPart>
</feature>